<proteinExistence type="predicted"/>
<evidence type="ECO:0000313" key="3">
    <source>
        <dbReference type="EMBL" id="QVI61657.1"/>
    </source>
</evidence>
<evidence type="ECO:0000313" key="4">
    <source>
        <dbReference type="Proteomes" id="UP000677804"/>
    </source>
</evidence>
<sequence length="193" mass="19789">MATTSPRPPRLRAAAVAVVLLVGAGAAVATSPPVQDCPDPPSAGEVGEFYGPQEHDSWTDRTATPAAFVGGGYDVVDVGVRAPGCLTADDVDVPVHVDLRIGGVGTEPVPDDVLRTLTVSDGRGRTWLPAEVTARGWVPPRSEGARPVEGYAGVTFLLPVDLTSPVSLHLGDLSSATLDRLSLDAPDAPAATP</sequence>
<dbReference type="Proteomes" id="UP000677804">
    <property type="component" value="Chromosome"/>
</dbReference>
<dbReference type="RefSeq" id="WP_207339234.1">
    <property type="nucleotide sequence ID" value="NZ_CP074405.1"/>
</dbReference>
<evidence type="ECO:0008006" key="5">
    <source>
        <dbReference type="Google" id="ProtNLM"/>
    </source>
</evidence>
<accession>A0ABX8D2F9</accession>
<organism evidence="3 4">
    <name type="scientific">Cellulomonas wangleii</name>
    <dbReference type="NCBI Taxonomy" id="2816956"/>
    <lineage>
        <taxon>Bacteria</taxon>
        <taxon>Bacillati</taxon>
        <taxon>Actinomycetota</taxon>
        <taxon>Actinomycetes</taxon>
        <taxon>Micrococcales</taxon>
        <taxon>Cellulomonadaceae</taxon>
        <taxon>Cellulomonas</taxon>
    </lineage>
</organism>
<keyword evidence="2" id="KW-0732">Signal</keyword>
<feature type="region of interest" description="Disordered" evidence="1">
    <location>
        <begin position="30"/>
        <end position="59"/>
    </location>
</feature>
<keyword evidence="4" id="KW-1185">Reference proteome</keyword>
<evidence type="ECO:0000256" key="2">
    <source>
        <dbReference type="SAM" id="SignalP"/>
    </source>
</evidence>
<feature type="signal peptide" evidence="2">
    <location>
        <begin position="1"/>
        <end position="29"/>
    </location>
</feature>
<gene>
    <name evidence="3" type="ORF">KG103_14505</name>
</gene>
<name>A0ABX8D2F9_9CELL</name>
<dbReference type="EMBL" id="CP074405">
    <property type="protein sequence ID" value="QVI61657.1"/>
    <property type="molecule type" value="Genomic_DNA"/>
</dbReference>
<reference evidence="3 4" key="1">
    <citation type="submission" date="2021-05" db="EMBL/GenBank/DDBJ databases">
        <title>Novel species in genus Cellulomonas.</title>
        <authorList>
            <person name="Zhang G."/>
        </authorList>
    </citation>
    <scope>NUCLEOTIDE SEQUENCE [LARGE SCALE GENOMIC DNA]</scope>
    <source>
        <strain evidence="4">zg-ZUI222</strain>
    </source>
</reference>
<evidence type="ECO:0000256" key="1">
    <source>
        <dbReference type="SAM" id="MobiDB-lite"/>
    </source>
</evidence>
<feature type="chain" id="PRO_5047467291" description="DUF4352 domain-containing protein" evidence="2">
    <location>
        <begin position="30"/>
        <end position="193"/>
    </location>
</feature>
<protein>
    <recommendedName>
        <fullName evidence="5">DUF4352 domain-containing protein</fullName>
    </recommendedName>
</protein>